<evidence type="ECO:0000313" key="9">
    <source>
        <dbReference type="Proteomes" id="UP000002704"/>
    </source>
</evidence>
<dbReference type="KEGG" id="pfo:Pfl01_2320"/>
<dbReference type="Proteomes" id="UP000002704">
    <property type="component" value="Chromosome"/>
</dbReference>
<keyword evidence="4" id="KW-0010">Activator</keyword>
<dbReference type="InterPro" id="IPR037923">
    <property type="entry name" value="HTH-like"/>
</dbReference>
<dbReference type="AlphaFoldDB" id="Q3KDU3"/>
<evidence type="ECO:0000256" key="5">
    <source>
        <dbReference type="ARBA" id="ARBA00023163"/>
    </source>
</evidence>
<dbReference type="InterPro" id="IPR018060">
    <property type="entry name" value="HTH_AraC"/>
</dbReference>
<evidence type="ECO:0000313" key="8">
    <source>
        <dbReference type="EMBL" id="ABA74063.1"/>
    </source>
</evidence>
<evidence type="ECO:0000256" key="4">
    <source>
        <dbReference type="ARBA" id="ARBA00023159"/>
    </source>
</evidence>
<dbReference type="SUPFAM" id="SSF51215">
    <property type="entry name" value="Regulatory protein AraC"/>
    <property type="match status" value="1"/>
</dbReference>
<dbReference type="SMART" id="SM00342">
    <property type="entry name" value="HTH_ARAC"/>
    <property type="match status" value="1"/>
</dbReference>
<keyword evidence="5" id="KW-0804">Transcription</keyword>
<dbReference type="Pfam" id="PF14525">
    <property type="entry name" value="AraC_binding_2"/>
    <property type="match status" value="1"/>
</dbReference>
<dbReference type="InterPro" id="IPR035418">
    <property type="entry name" value="AraC-bd_2"/>
</dbReference>
<dbReference type="Gene3D" id="1.10.10.60">
    <property type="entry name" value="Homeodomain-like"/>
    <property type="match status" value="1"/>
</dbReference>
<protein>
    <submittedName>
        <fullName evidence="8">AraC family regulatory protein</fullName>
    </submittedName>
</protein>
<dbReference type="GO" id="GO:0005737">
    <property type="term" value="C:cytoplasm"/>
    <property type="evidence" value="ECO:0007669"/>
    <property type="project" value="UniProtKB-SubCell"/>
</dbReference>
<dbReference type="PROSITE" id="PS01124">
    <property type="entry name" value="HTH_ARAC_FAMILY_2"/>
    <property type="match status" value="1"/>
</dbReference>
<keyword evidence="3" id="KW-0238">DNA-binding</keyword>
<dbReference type="PANTHER" id="PTHR46796">
    <property type="entry name" value="HTH-TYPE TRANSCRIPTIONAL ACTIVATOR RHAS-RELATED"/>
    <property type="match status" value="1"/>
</dbReference>
<evidence type="ECO:0000259" key="7">
    <source>
        <dbReference type="PROSITE" id="PS01124"/>
    </source>
</evidence>
<dbReference type="Pfam" id="PF12833">
    <property type="entry name" value="HTH_18"/>
    <property type="match status" value="1"/>
</dbReference>
<evidence type="ECO:0000256" key="3">
    <source>
        <dbReference type="ARBA" id="ARBA00023125"/>
    </source>
</evidence>
<comment type="function">
    <text evidence="6">Regulatory protein of the TOL plasmid xyl operons. XylS activates the xylXYZLTEGFJQKIH operon required for the degradation of toluene, m-xylene and p-xylene.</text>
</comment>
<dbReference type="InterPro" id="IPR009057">
    <property type="entry name" value="Homeodomain-like_sf"/>
</dbReference>
<evidence type="ECO:0000256" key="1">
    <source>
        <dbReference type="ARBA" id="ARBA00004496"/>
    </source>
</evidence>
<dbReference type="InterPro" id="IPR050204">
    <property type="entry name" value="AraC_XylS_family_regulators"/>
</dbReference>
<keyword evidence="2" id="KW-0805">Transcription regulation</keyword>
<sequence>MAQTVTITITTRSSALPMDSRLLSDRSSVFRHADPYAVSDYVNQHVGQHFIGLSKTTHPQASLNHRKLADLDLCRISYGGSVRVTSLALETVYHLQVLLQGNCLWRGHKREHHLVPGELLLINPDDPVDLTYSDDCEKFILKVPVSVLESVCDEQRWLHPAGGIRFLRNHYRLDELEGFTSLLGMICQEAEASDPLLRVQEHYAQIVGSKLISLMNTNVSRECLSSPSVSFERILDYIERNLKQDLPAEHLAAQANMSPRSLYALFERQLGVTPMQYIRQRKLERIHACLNDPSCPVRNLTELALDYGFLHLGRFSESYRQQFGELPSVTFKRRH</sequence>
<dbReference type="GO" id="GO:0043565">
    <property type="term" value="F:sequence-specific DNA binding"/>
    <property type="evidence" value="ECO:0007669"/>
    <property type="project" value="InterPro"/>
</dbReference>
<dbReference type="PANTHER" id="PTHR46796:SF6">
    <property type="entry name" value="ARAC SUBFAMILY"/>
    <property type="match status" value="1"/>
</dbReference>
<reference evidence="8 9" key="1">
    <citation type="journal article" date="2009" name="Genome Biol.">
        <title>Genomic and genetic analyses of diversity and plant interactions of Pseudomonas fluorescens.</title>
        <authorList>
            <person name="Silby M.W."/>
            <person name="Cerdeno-Tarraga A.M."/>
            <person name="Vernikos G.S."/>
            <person name="Giddens S.R."/>
            <person name="Jackson R.W."/>
            <person name="Preston G.M."/>
            <person name="Zhang X.X."/>
            <person name="Moon C.D."/>
            <person name="Gehrig S.M."/>
            <person name="Godfrey S.A."/>
            <person name="Knight C.G."/>
            <person name="Malone J.G."/>
            <person name="Robinson Z."/>
            <person name="Spiers A.J."/>
            <person name="Harris S."/>
            <person name="Challis G.L."/>
            <person name="Yaxley A.M."/>
            <person name="Harris D."/>
            <person name="Seeger K."/>
            <person name="Murphy L."/>
            <person name="Rutter S."/>
            <person name="Squares R."/>
            <person name="Quail M.A."/>
            <person name="Saunders E."/>
            <person name="Mavromatis K."/>
            <person name="Brettin T.S."/>
            <person name="Bentley S.D."/>
            <person name="Hothersall J."/>
            <person name="Stephens E."/>
            <person name="Thomas C.M."/>
            <person name="Parkhill J."/>
            <person name="Levy S.B."/>
            <person name="Rainey P.B."/>
            <person name="Thomson N.R."/>
        </authorList>
    </citation>
    <scope>NUCLEOTIDE SEQUENCE [LARGE SCALE GENOMIC DNA]</scope>
    <source>
        <strain evidence="8 9">Pf0-1</strain>
    </source>
</reference>
<dbReference type="SUPFAM" id="SSF46689">
    <property type="entry name" value="Homeodomain-like"/>
    <property type="match status" value="1"/>
</dbReference>
<dbReference type="eggNOG" id="COG2207">
    <property type="taxonomic scope" value="Bacteria"/>
</dbReference>
<proteinExistence type="predicted"/>
<dbReference type="GO" id="GO:0003700">
    <property type="term" value="F:DNA-binding transcription factor activity"/>
    <property type="evidence" value="ECO:0007669"/>
    <property type="project" value="InterPro"/>
</dbReference>
<dbReference type="HOGENOM" id="CLU_047930_0_0_6"/>
<dbReference type="InterPro" id="IPR018062">
    <property type="entry name" value="HTH_AraC-typ_CS"/>
</dbReference>
<name>Q3KDU3_PSEPF</name>
<dbReference type="GO" id="GO:0009893">
    <property type="term" value="P:positive regulation of metabolic process"/>
    <property type="evidence" value="ECO:0007669"/>
    <property type="project" value="UniProtKB-ARBA"/>
</dbReference>
<feature type="domain" description="HTH araC/xylS-type" evidence="7">
    <location>
        <begin position="232"/>
        <end position="333"/>
    </location>
</feature>
<evidence type="ECO:0000256" key="2">
    <source>
        <dbReference type="ARBA" id="ARBA00023015"/>
    </source>
</evidence>
<dbReference type="EMBL" id="CP000094">
    <property type="protein sequence ID" value="ABA74063.1"/>
    <property type="molecule type" value="Genomic_DNA"/>
</dbReference>
<gene>
    <name evidence="8" type="ordered locus">Pfl01_2320</name>
</gene>
<accession>Q3KDU3</accession>
<evidence type="ECO:0000256" key="6">
    <source>
        <dbReference type="ARBA" id="ARBA00037345"/>
    </source>
</evidence>
<comment type="subcellular location">
    <subcellularLocation>
        <location evidence="1">Cytoplasm</location>
    </subcellularLocation>
</comment>
<dbReference type="PROSITE" id="PS00041">
    <property type="entry name" value="HTH_ARAC_FAMILY_1"/>
    <property type="match status" value="1"/>
</dbReference>
<organism evidence="8 9">
    <name type="scientific">Pseudomonas fluorescens (strain Pf0-1)</name>
    <dbReference type="NCBI Taxonomy" id="205922"/>
    <lineage>
        <taxon>Bacteria</taxon>
        <taxon>Pseudomonadati</taxon>
        <taxon>Pseudomonadota</taxon>
        <taxon>Gammaproteobacteria</taxon>
        <taxon>Pseudomonadales</taxon>
        <taxon>Pseudomonadaceae</taxon>
        <taxon>Pseudomonas</taxon>
    </lineage>
</organism>